<dbReference type="AlphaFoldDB" id="A0A4Z2HWT2"/>
<evidence type="ECO:0000256" key="1">
    <source>
        <dbReference type="SAM" id="MobiDB-lite"/>
    </source>
</evidence>
<dbReference type="Proteomes" id="UP000314294">
    <property type="component" value="Unassembled WGS sequence"/>
</dbReference>
<dbReference type="EMBL" id="SRLO01000167">
    <property type="protein sequence ID" value="TNN70138.1"/>
    <property type="molecule type" value="Genomic_DNA"/>
</dbReference>
<organism evidence="2 3">
    <name type="scientific">Liparis tanakae</name>
    <name type="common">Tanaka's snailfish</name>
    <dbReference type="NCBI Taxonomy" id="230148"/>
    <lineage>
        <taxon>Eukaryota</taxon>
        <taxon>Metazoa</taxon>
        <taxon>Chordata</taxon>
        <taxon>Craniata</taxon>
        <taxon>Vertebrata</taxon>
        <taxon>Euteleostomi</taxon>
        <taxon>Actinopterygii</taxon>
        <taxon>Neopterygii</taxon>
        <taxon>Teleostei</taxon>
        <taxon>Neoteleostei</taxon>
        <taxon>Acanthomorphata</taxon>
        <taxon>Eupercaria</taxon>
        <taxon>Perciformes</taxon>
        <taxon>Cottioidei</taxon>
        <taxon>Cottales</taxon>
        <taxon>Liparidae</taxon>
        <taxon>Liparis</taxon>
    </lineage>
</organism>
<sequence length="100" mass="11163">MALNLLSDKRDSVSTTRGFESPVDVPMGVKVTEVLTGQPRPVPPWGDLIESVNQRNNEAMSSERKVKGATEERPVGPDSQKEAVHPGHWFYLKTYKRKGD</sequence>
<comment type="caution">
    <text evidence="2">The sequence shown here is derived from an EMBL/GenBank/DDBJ whole genome shotgun (WGS) entry which is preliminary data.</text>
</comment>
<keyword evidence="3" id="KW-1185">Reference proteome</keyword>
<protein>
    <submittedName>
        <fullName evidence="2">Uncharacterized protein</fullName>
    </submittedName>
</protein>
<name>A0A4Z2HWT2_9TELE</name>
<proteinExistence type="predicted"/>
<gene>
    <name evidence="2" type="ORF">EYF80_019638</name>
</gene>
<reference evidence="2 3" key="1">
    <citation type="submission" date="2019-03" db="EMBL/GenBank/DDBJ databases">
        <title>First draft genome of Liparis tanakae, snailfish: a comprehensive survey of snailfish specific genes.</title>
        <authorList>
            <person name="Kim W."/>
            <person name="Song I."/>
            <person name="Jeong J.-H."/>
            <person name="Kim D."/>
            <person name="Kim S."/>
            <person name="Ryu S."/>
            <person name="Song J.Y."/>
            <person name="Lee S.K."/>
        </authorList>
    </citation>
    <scope>NUCLEOTIDE SEQUENCE [LARGE SCALE GENOMIC DNA]</scope>
    <source>
        <tissue evidence="2">Muscle</tissue>
    </source>
</reference>
<accession>A0A4Z2HWT2</accession>
<feature type="compositionally biased region" description="Basic and acidic residues" evidence="1">
    <location>
        <begin position="61"/>
        <end position="83"/>
    </location>
</feature>
<feature type="region of interest" description="Disordered" evidence="1">
    <location>
        <begin position="1"/>
        <end position="23"/>
    </location>
</feature>
<evidence type="ECO:0000313" key="3">
    <source>
        <dbReference type="Proteomes" id="UP000314294"/>
    </source>
</evidence>
<evidence type="ECO:0000313" key="2">
    <source>
        <dbReference type="EMBL" id="TNN70138.1"/>
    </source>
</evidence>
<feature type="region of interest" description="Disordered" evidence="1">
    <location>
        <begin position="56"/>
        <end position="83"/>
    </location>
</feature>